<dbReference type="AlphaFoldDB" id="A0A1B4G5L4"/>
<organism evidence="2 3">
    <name type="scientific">Burkholderia mayonis</name>
    <dbReference type="NCBI Taxonomy" id="1385591"/>
    <lineage>
        <taxon>Bacteria</taxon>
        <taxon>Pseudomonadati</taxon>
        <taxon>Pseudomonadota</taxon>
        <taxon>Betaproteobacteria</taxon>
        <taxon>Burkholderiales</taxon>
        <taxon>Burkholderiaceae</taxon>
        <taxon>Burkholderia</taxon>
        <taxon>pseudomallei group</taxon>
    </lineage>
</organism>
<protein>
    <submittedName>
        <fullName evidence="2">Uncharacterized protein</fullName>
    </submittedName>
</protein>
<dbReference type="EMBL" id="CP013389">
    <property type="protein sequence ID" value="AOJ11220.1"/>
    <property type="molecule type" value="Genomic_DNA"/>
</dbReference>
<accession>A0A1B4G5L4</accession>
<proteinExistence type="predicted"/>
<evidence type="ECO:0000313" key="2">
    <source>
        <dbReference type="EMBL" id="AOJ11220.1"/>
    </source>
</evidence>
<evidence type="ECO:0000256" key="1">
    <source>
        <dbReference type="SAM" id="MobiDB-lite"/>
    </source>
</evidence>
<evidence type="ECO:0000313" key="3">
    <source>
        <dbReference type="Proteomes" id="UP000067711"/>
    </source>
</evidence>
<name>A0A1B4G5L4_9BURK</name>
<reference evidence="2 3" key="1">
    <citation type="submission" date="2015-12" db="EMBL/GenBank/DDBJ databases">
        <title>Diversity of Burkholderia near neighbor genomes.</title>
        <authorList>
            <person name="Sahl J."/>
            <person name="Wagner D."/>
            <person name="Keim P."/>
        </authorList>
    </citation>
    <scope>NUCLEOTIDE SEQUENCE [LARGE SCALE GENOMIC DNA]</scope>
    <source>
        <strain evidence="2 3">BDU8</strain>
    </source>
</reference>
<feature type="region of interest" description="Disordered" evidence="1">
    <location>
        <begin position="32"/>
        <end position="54"/>
    </location>
</feature>
<dbReference type="Proteomes" id="UP000067711">
    <property type="component" value="Chromosome 1"/>
</dbReference>
<feature type="compositionally biased region" description="Basic and acidic residues" evidence="1">
    <location>
        <begin position="32"/>
        <end position="44"/>
    </location>
</feature>
<gene>
    <name evidence="2" type="ORF">WS71_29445</name>
</gene>
<sequence length="77" mass="8081">MSAGGCREESSAAAGHSLLAVARMHRMCDAGRTQCKEKKTEPAESIRTGVSRPAVVTTMKPARIGRGGARPLQAFLA</sequence>